<evidence type="ECO:0000256" key="1">
    <source>
        <dbReference type="SAM" id="MobiDB-lite"/>
    </source>
</evidence>
<dbReference type="EMBL" id="MU864933">
    <property type="protein sequence ID" value="KAK4466280.1"/>
    <property type="molecule type" value="Genomic_DNA"/>
</dbReference>
<evidence type="ECO:0000313" key="2">
    <source>
        <dbReference type="EMBL" id="KAK4466280.1"/>
    </source>
</evidence>
<organism evidence="2 3">
    <name type="scientific">Cladorrhinum samala</name>
    <dbReference type="NCBI Taxonomy" id="585594"/>
    <lineage>
        <taxon>Eukaryota</taxon>
        <taxon>Fungi</taxon>
        <taxon>Dikarya</taxon>
        <taxon>Ascomycota</taxon>
        <taxon>Pezizomycotina</taxon>
        <taxon>Sordariomycetes</taxon>
        <taxon>Sordariomycetidae</taxon>
        <taxon>Sordariales</taxon>
        <taxon>Podosporaceae</taxon>
        <taxon>Cladorrhinum</taxon>
    </lineage>
</organism>
<dbReference type="Proteomes" id="UP001321749">
    <property type="component" value="Unassembled WGS sequence"/>
</dbReference>
<accession>A0AAV9I280</accession>
<feature type="compositionally biased region" description="Low complexity" evidence="1">
    <location>
        <begin position="328"/>
        <end position="340"/>
    </location>
</feature>
<feature type="region of interest" description="Disordered" evidence="1">
    <location>
        <begin position="491"/>
        <end position="511"/>
    </location>
</feature>
<dbReference type="AlphaFoldDB" id="A0AAV9I280"/>
<reference evidence="2" key="2">
    <citation type="submission" date="2023-06" db="EMBL/GenBank/DDBJ databases">
        <authorList>
            <consortium name="Lawrence Berkeley National Laboratory"/>
            <person name="Mondo S.J."/>
            <person name="Hensen N."/>
            <person name="Bonometti L."/>
            <person name="Westerberg I."/>
            <person name="Brannstrom I.O."/>
            <person name="Guillou S."/>
            <person name="Cros-Aarteil S."/>
            <person name="Calhoun S."/>
            <person name="Haridas S."/>
            <person name="Kuo A."/>
            <person name="Pangilinan J."/>
            <person name="Riley R."/>
            <person name="Labutti K."/>
            <person name="Andreopoulos B."/>
            <person name="Lipzen A."/>
            <person name="Chen C."/>
            <person name="Yanf M."/>
            <person name="Daum C."/>
            <person name="Ng V."/>
            <person name="Clum A."/>
            <person name="Steindorff A."/>
            <person name="Ohm R."/>
            <person name="Martin F."/>
            <person name="Silar P."/>
            <person name="Natvig D."/>
            <person name="Lalanne C."/>
            <person name="Gautier V."/>
            <person name="Ament-Velasquez S.L."/>
            <person name="Kruys A."/>
            <person name="Hutchinson M.I."/>
            <person name="Powell A.J."/>
            <person name="Barry K."/>
            <person name="Miller A.N."/>
            <person name="Grigoriev I.V."/>
            <person name="Debuchy R."/>
            <person name="Gladieux P."/>
            <person name="Thoren M.H."/>
            <person name="Johannesson H."/>
        </authorList>
    </citation>
    <scope>NUCLEOTIDE SEQUENCE</scope>
    <source>
        <strain evidence="2">PSN324</strain>
    </source>
</reference>
<feature type="region of interest" description="Disordered" evidence="1">
    <location>
        <begin position="328"/>
        <end position="348"/>
    </location>
</feature>
<sequence length="844" mass="92074">MVSPHRLPIRRRNSQILSGEARNVQPGEVRLFPSYAPIADAVPSQNIFVGAPKYTLPPDSVDSVHPHPSANAEVTVLPHIVLKDPHLPWDRRPTYLAAGEDEGDERRRTPWLALLVFTANELTVPATDLGTILEGLPADVNREQSETFAVRMRAGDTPSLSGITNAISYDPDQDGLDAAEPVDVLMLEAHLFTALFTDDGQDGVDGKGSLGVSKYKYMAHVRQTVTDGMTEAGSAADKEDGTGIFSVVVSPRTSVIDSDVPTTTVVHLVSLAMKPGLTLPLPLDQRVAIPSLYSWTYTCLSSKNSASAFDTLTQLGGHLGLLKPQMLAPASANPSKPPASTTGGDDGTIASVIDKRQADGYTIVRHRTVTGEETAALFRGPLTPTTVPRPLRPGFSMQSNFGTDLAIQDPDLFLMDLSYARAWQLGKTLGMGDAAFSSALARLRDAVHAQTQGGAKKKARSALGTYGPRHETARSMLDLVSGLNALNNPLPDHGATATRPNTNRWRHAGKPGDDLAQDHMSNDGSELCNEHHVLDNPDFAHVYSWVLEQLHLANIPAQYLLPDPSYLPEESLRLFFVDENWADALVDGALSLANYWGNTPEDDKCRTGIKKAINTRLNTPDPKLGGRHVQMPKYGFMLRSQILVQHPDLAVEVHFTEERPEAYREDGTPPKLELAPILVRKHLASDTICCLLDSPPSGLTRITVKLPPRQQRFVVGQSLHGDELTVLYKEISTFDDFKPKDPGKGLTSKTYHPTGDPLPVFDWNLRMMNVTNYGQCLVDALTAGMLQDGKQWFTDTTVTSAVLGLQLSDPIRILELEVGRLPGDLSQYHPAPRFQLSLPQNRSA</sequence>
<name>A0AAV9I280_9PEZI</name>
<evidence type="ECO:0000313" key="3">
    <source>
        <dbReference type="Proteomes" id="UP001321749"/>
    </source>
</evidence>
<gene>
    <name evidence="2" type="ORF">QBC42DRAFT_217205</name>
</gene>
<proteinExistence type="predicted"/>
<comment type="caution">
    <text evidence="2">The sequence shown here is derived from an EMBL/GenBank/DDBJ whole genome shotgun (WGS) entry which is preliminary data.</text>
</comment>
<protein>
    <submittedName>
        <fullName evidence="2">Uncharacterized protein</fullName>
    </submittedName>
</protein>
<reference evidence="2" key="1">
    <citation type="journal article" date="2023" name="Mol. Phylogenet. Evol.">
        <title>Genome-scale phylogeny and comparative genomics of the fungal order Sordariales.</title>
        <authorList>
            <person name="Hensen N."/>
            <person name="Bonometti L."/>
            <person name="Westerberg I."/>
            <person name="Brannstrom I.O."/>
            <person name="Guillou S."/>
            <person name="Cros-Aarteil S."/>
            <person name="Calhoun S."/>
            <person name="Haridas S."/>
            <person name="Kuo A."/>
            <person name="Mondo S."/>
            <person name="Pangilinan J."/>
            <person name="Riley R."/>
            <person name="LaButti K."/>
            <person name="Andreopoulos B."/>
            <person name="Lipzen A."/>
            <person name="Chen C."/>
            <person name="Yan M."/>
            <person name="Daum C."/>
            <person name="Ng V."/>
            <person name="Clum A."/>
            <person name="Steindorff A."/>
            <person name="Ohm R.A."/>
            <person name="Martin F."/>
            <person name="Silar P."/>
            <person name="Natvig D.O."/>
            <person name="Lalanne C."/>
            <person name="Gautier V."/>
            <person name="Ament-Velasquez S.L."/>
            <person name="Kruys A."/>
            <person name="Hutchinson M.I."/>
            <person name="Powell A.J."/>
            <person name="Barry K."/>
            <person name="Miller A.N."/>
            <person name="Grigoriev I.V."/>
            <person name="Debuchy R."/>
            <person name="Gladieux P."/>
            <person name="Hiltunen Thoren M."/>
            <person name="Johannesson H."/>
        </authorList>
    </citation>
    <scope>NUCLEOTIDE SEQUENCE</scope>
    <source>
        <strain evidence="2">PSN324</strain>
    </source>
</reference>
<keyword evidence="3" id="KW-1185">Reference proteome</keyword>